<dbReference type="WBParaSite" id="ACRNAN_Path_1556.g6052.t1">
    <property type="protein sequence ID" value="ACRNAN_Path_1556.g6052.t1"/>
    <property type="gene ID" value="ACRNAN_Path_1556.g6052"/>
</dbReference>
<dbReference type="InterPro" id="IPR011050">
    <property type="entry name" value="Pectin_lyase_fold/virulence"/>
</dbReference>
<name>A0A914C275_9BILA</name>
<dbReference type="Pfam" id="PF00295">
    <property type="entry name" value="Glyco_hydro_28"/>
    <property type="match status" value="1"/>
</dbReference>
<dbReference type="InterPro" id="IPR012334">
    <property type="entry name" value="Pectin_lyas_fold"/>
</dbReference>
<reference evidence="9" key="1">
    <citation type="submission" date="2022-11" db="UniProtKB">
        <authorList>
            <consortium name="WormBaseParasite"/>
        </authorList>
    </citation>
    <scope>IDENTIFICATION</scope>
</reference>
<keyword evidence="4" id="KW-0325">Glycoprotein</keyword>
<proteinExistence type="inferred from homology"/>
<keyword evidence="5 6" id="KW-0326">Glycosidase</keyword>
<dbReference type="InterPro" id="IPR000743">
    <property type="entry name" value="Glyco_hydro_28"/>
</dbReference>
<organism evidence="8 9">
    <name type="scientific">Acrobeloides nanus</name>
    <dbReference type="NCBI Taxonomy" id="290746"/>
    <lineage>
        <taxon>Eukaryota</taxon>
        <taxon>Metazoa</taxon>
        <taxon>Ecdysozoa</taxon>
        <taxon>Nematoda</taxon>
        <taxon>Chromadorea</taxon>
        <taxon>Rhabditida</taxon>
        <taxon>Tylenchina</taxon>
        <taxon>Cephalobomorpha</taxon>
        <taxon>Cephaloboidea</taxon>
        <taxon>Cephalobidae</taxon>
        <taxon>Acrobeloides</taxon>
    </lineage>
</organism>
<accession>A0A914C275</accession>
<evidence type="ECO:0000256" key="3">
    <source>
        <dbReference type="ARBA" id="ARBA00023157"/>
    </source>
</evidence>
<comment type="similarity">
    <text evidence="1 6">Belongs to the glycosyl hydrolase 28 family.</text>
</comment>
<sequence>MYKTIFLIFFLINSTFSLHSIRDYGAIPNDTSVDAAHRNTQAMIDASNSANLDPIPENRTVLIPAGYIFYFFTVSLSDLTNVTLRIDGHFAGSTNFTEWLKILPPFVGLPGPENEPDASINGTNLLIQNSQNITITGNGIVDGSGNTFWDAYWVDFSYPRIHLLTMFHCRDIEIYGLHFKNPGSWTLNFADVLNLHLYNVNITVDQINKTEMAIKHGISDEAYHAYPLFTDGMDIRGKNVLVENVHIQGFDDAIGVKEMNWGAVNFDNTFTDCSENMLIRNIIANGTYGVSIGSIHPDITPSCIRNITFENIELYNPKRAINIKMLRGIGNATVDQITFRNFYCDSAESDLLWLGPTNDPRGDGGCSPDFPTANNSCITNPNISVSNLLFENIIGINAGGIPGTFQGKSNTKAHIRTRNGYQTHVLVVIMLYE</sequence>
<evidence type="ECO:0000256" key="5">
    <source>
        <dbReference type="ARBA" id="ARBA00023295"/>
    </source>
</evidence>
<keyword evidence="2 6" id="KW-0378">Hydrolase</keyword>
<dbReference type="SUPFAM" id="SSF51126">
    <property type="entry name" value="Pectin lyase-like"/>
    <property type="match status" value="1"/>
</dbReference>
<dbReference type="PANTHER" id="PTHR31736:SF19">
    <property type="entry name" value="PECTIN LYASE SUPERFAMILY PROTEIN-RELATED"/>
    <property type="match status" value="1"/>
</dbReference>
<dbReference type="InterPro" id="IPR006626">
    <property type="entry name" value="PbH1"/>
</dbReference>
<protein>
    <submittedName>
        <fullName evidence="9">Glycoside hydrolase family 28 protein</fullName>
    </submittedName>
</protein>
<evidence type="ECO:0000313" key="8">
    <source>
        <dbReference type="Proteomes" id="UP000887540"/>
    </source>
</evidence>
<evidence type="ECO:0000256" key="4">
    <source>
        <dbReference type="ARBA" id="ARBA00023180"/>
    </source>
</evidence>
<feature type="chain" id="PRO_5038024165" evidence="7">
    <location>
        <begin position="18"/>
        <end position="433"/>
    </location>
</feature>
<dbReference type="SMART" id="SM00710">
    <property type="entry name" value="PbH1"/>
    <property type="match status" value="4"/>
</dbReference>
<keyword evidence="3" id="KW-1015">Disulfide bond</keyword>
<feature type="signal peptide" evidence="7">
    <location>
        <begin position="1"/>
        <end position="17"/>
    </location>
</feature>
<dbReference type="GO" id="GO:0046576">
    <property type="term" value="F:rhamnogalacturonan alpha-L-rhamnopyranosyl-(1-&gt;4)-alpha-D-galactopyranosyluronide lyase activity"/>
    <property type="evidence" value="ECO:0007669"/>
    <property type="project" value="UniProtKB-ARBA"/>
</dbReference>
<dbReference type="GO" id="GO:0005975">
    <property type="term" value="P:carbohydrate metabolic process"/>
    <property type="evidence" value="ECO:0007669"/>
    <property type="project" value="InterPro"/>
</dbReference>
<evidence type="ECO:0000256" key="2">
    <source>
        <dbReference type="ARBA" id="ARBA00022801"/>
    </source>
</evidence>
<dbReference type="Gene3D" id="2.160.20.10">
    <property type="entry name" value="Single-stranded right-handed beta-helix, Pectin lyase-like"/>
    <property type="match status" value="1"/>
</dbReference>
<dbReference type="GO" id="GO:0004650">
    <property type="term" value="F:polygalacturonase activity"/>
    <property type="evidence" value="ECO:0007669"/>
    <property type="project" value="InterPro"/>
</dbReference>
<dbReference type="PANTHER" id="PTHR31736">
    <property type="match status" value="1"/>
</dbReference>
<evidence type="ECO:0000313" key="9">
    <source>
        <dbReference type="WBParaSite" id="ACRNAN_Path_1556.g6052.t1"/>
    </source>
</evidence>
<keyword evidence="7" id="KW-0732">Signal</keyword>
<evidence type="ECO:0000256" key="6">
    <source>
        <dbReference type="RuleBase" id="RU361169"/>
    </source>
</evidence>
<evidence type="ECO:0000256" key="1">
    <source>
        <dbReference type="ARBA" id="ARBA00008834"/>
    </source>
</evidence>
<dbReference type="AlphaFoldDB" id="A0A914C275"/>
<keyword evidence="8" id="KW-1185">Reference proteome</keyword>
<evidence type="ECO:0000256" key="7">
    <source>
        <dbReference type="SAM" id="SignalP"/>
    </source>
</evidence>
<dbReference type="Proteomes" id="UP000887540">
    <property type="component" value="Unplaced"/>
</dbReference>